<comment type="cofactor">
    <cofactor evidence="1 5">
        <name>FAD</name>
        <dbReference type="ChEBI" id="CHEBI:57692"/>
    </cofactor>
</comment>
<dbReference type="GO" id="GO:0050660">
    <property type="term" value="F:flavin adenine dinucleotide binding"/>
    <property type="evidence" value="ECO:0007669"/>
    <property type="project" value="InterPro"/>
</dbReference>
<protein>
    <submittedName>
        <fullName evidence="8">Glucose dehydrogenase</fullName>
    </submittedName>
</protein>
<evidence type="ECO:0000256" key="2">
    <source>
        <dbReference type="ARBA" id="ARBA00010790"/>
    </source>
</evidence>
<organism evidence="8 9">
    <name type="scientific">Trichonephila clavata</name>
    <name type="common">Joro spider</name>
    <name type="synonym">Nephila clavata</name>
    <dbReference type="NCBI Taxonomy" id="2740835"/>
    <lineage>
        <taxon>Eukaryota</taxon>
        <taxon>Metazoa</taxon>
        <taxon>Ecdysozoa</taxon>
        <taxon>Arthropoda</taxon>
        <taxon>Chelicerata</taxon>
        <taxon>Arachnida</taxon>
        <taxon>Araneae</taxon>
        <taxon>Araneomorphae</taxon>
        <taxon>Entelegynae</taxon>
        <taxon>Araneoidea</taxon>
        <taxon>Nephilidae</taxon>
        <taxon>Trichonephila</taxon>
    </lineage>
</organism>
<evidence type="ECO:0000256" key="1">
    <source>
        <dbReference type="ARBA" id="ARBA00001974"/>
    </source>
</evidence>
<keyword evidence="3" id="KW-0285">Flavoprotein</keyword>
<dbReference type="SUPFAM" id="SSF54373">
    <property type="entry name" value="FAD-linked reductases, C-terminal domain"/>
    <property type="match status" value="1"/>
</dbReference>
<dbReference type="InterPro" id="IPR007867">
    <property type="entry name" value="GMC_OxRtase_C"/>
</dbReference>
<dbReference type="Gene3D" id="3.50.50.60">
    <property type="entry name" value="FAD/NAD(P)-binding domain"/>
    <property type="match status" value="1"/>
</dbReference>
<dbReference type="InterPro" id="IPR012132">
    <property type="entry name" value="GMC_OxRdtase"/>
</dbReference>
<feature type="binding site" evidence="5">
    <location>
        <position position="263"/>
    </location>
    <ligand>
        <name>FAD</name>
        <dbReference type="ChEBI" id="CHEBI:57692"/>
    </ligand>
</feature>
<keyword evidence="4 5" id="KW-0274">FAD</keyword>
<evidence type="ECO:0000259" key="7">
    <source>
        <dbReference type="Pfam" id="PF05199"/>
    </source>
</evidence>
<dbReference type="Proteomes" id="UP000887116">
    <property type="component" value="Unassembled WGS sequence"/>
</dbReference>
<dbReference type="Pfam" id="PF05199">
    <property type="entry name" value="GMC_oxred_C"/>
    <property type="match status" value="1"/>
</dbReference>
<dbReference type="GO" id="GO:0016614">
    <property type="term" value="F:oxidoreductase activity, acting on CH-OH group of donors"/>
    <property type="evidence" value="ECO:0007669"/>
    <property type="project" value="InterPro"/>
</dbReference>
<keyword evidence="9" id="KW-1185">Reference proteome</keyword>
<gene>
    <name evidence="8" type="primary">Gld</name>
    <name evidence="8" type="ORF">TNCT_532191</name>
</gene>
<evidence type="ECO:0000313" key="9">
    <source>
        <dbReference type="Proteomes" id="UP000887116"/>
    </source>
</evidence>
<sequence length="608" mass="67303">MDLAAERAFPTPYANAPYLPLLLLSLLNQRMAPKTTTTFKKEYDYIIVGGGTAGSVVANRLSEDPYVNVLLLEAGKAPPVISDIPGISKFFVEYSSDLTWNYTTVPQKHAAKALRNRQVRFVTGRGLGGSSVISSSFYARGNRKDFDAWALQGAKGWSYEEVLPYFLKFEDNRDFEYLANGYHNIGGPVTFEKPAYNSEVKDPIFEAAARFGYNVVDPNGPTQKGFYDIQASIRGGQKCSAAKAYLVPAENRTNLDIVVNAHVNKIILEGCDAKGVEFDFKGTKCIVKAKKEVIMAAGTVNTAKILMLSGIGPKEHLQKLKIPVVVDLPVGNNFQDHGAVLMYYQLDPKIPTFNEKLCDIRNVEQYIRNRTGPLSSSASIPAAAFLGRDSMFPEMDSPNHLIMFWEPIKQLDFKPEIAQKFYGPSKNKPVLTCVVAPLQVNSCGTVRLKSRNPKDCPLIDPNYFKDPKEVEDVIKGMKTCQRIVMSQPMQKVCPKPFPILPGCEHCAKDEDAYFECYLRSGIFPFYNLVGTAKMGDPKDPTTVVDPQLRVKGIKGLRVVDASVMPILPAATTFASTLMVAEKASDLIKDANAAKLARVRERERIIPNL</sequence>
<evidence type="ECO:0000313" key="8">
    <source>
        <dbReference type="EMBL" id="GFQ76731.1"/>
    </source>
</evidence>
<comment type="similarity">
    <text evidence="2">Belongs to the GMC oxidoreductase family.</text>
</comment>
<feature type="domain" description="Glucose-methanol-choline oxidoreductase N-terminal" evidence="6">
    <location>
        <begin position="43"/>
        <end position="337"/>
    </location>
</feature>
<reference evidence="8" key="1">
    <citation type="submission" date="2020-07" db="EMBL/GenBank/DDBJ databases">
        <title>Multicomponent nature underlies the extraordinary mechanical properties of spider dragline silk.</title>
        <authorList>
            <person name="Kono N."/>
            <person name="Nakamura H."/>
            <person name="Mori M."/>
            <person name="Yoshida Y."/>
            <person name="Ohtoshi R."/>
            <person name="Malay A.D."/>
            <person name="Moran D.A.P."/>
            <person name="Tomita M."/>
            <person name="Numata K."/>
            <person name="Arakawa K."/>
        </authorList>
    </citation>
    <scope>NUCLEOTIDE SEQUENCE</scope>
</reference>
<dbReference type="Gene3D" id="3.30.560.10">
    <property type="entry name" value="Glucose Oxidase, domain 3"/>
    <property type="match status" value="1"/>
</dbReference>
<evidence type="ECO:0000259" key="6">
    <source>
        <dbReference type="Pfam" id="PF00732"/>
    </source>
</evidence>
<evidence type="ECO:0000256" key="5">
    <source>
        <dbReference type="PIRSR" id="PIRSR000137-2"/>
    </source>
</evidence>
<comment type="caution">
    <text evidence="8">The sequence shown here is derived from an EMBL/GenBank/DDBJ whole genome shotgun (WGS) entry which is preliminary data.</text>
</comment>
<dbReference type="InterPro" id="IPR036188">
    <property type="entry name" value="FAD/NAD-bd_sf"/>
</dbReference>
<accession>A0A8X6KKW0</accession>
<name>A0A8X6KKW0_TRICU</name>
<dbReference type="PANTHER" id="PTHR11552">
    <property type="entry name" value="GLUCOSE-METHANOL-CHOLINE GMC OXIDOREDUCTASE"/>
    <property type="match status" value="1"/>
</dbReference>
<evidence type="ECO:0000256" key="3">
    <source>
        <dbReference type="ARBA" id="ARBA00022630"/>
    </source>
</evidence>
<evidence type="ECO:0000256" key="4">
    <source>
        <dbReference type="ARBA" id="ARBA00022827"/>
    </source>
</evidence>
<dbReference type="SUPFAM" id="SSF51905">
    <property type="entry name" value="FAD/NAD(P)-binding domain"/>
    <property type="match status" value="1"/>
</dbReference>
<dbReference type="AlphaFoldDB" id="A0A8X6KKW0"/>
<dbReference type="OrthoDB" id="6415739at2759"/>
<feature type="domain" description="Glucose-methanol-choline oxidoreductase C-terminal" evidence="7">
    <location>
        <begin position="442"/>
        <end position="580"/>
    </location>
</feature>
<dbReference type="EMBL" id="BMAO01001890">
    <property type="protein sequence ID" value="GFQ76731.1"/>
    <property type="molecule type" value="Genomic_DNA"/>
</dbReference>
<dbReference type="InterPro" id="IPR000172">
    <property type="entry name" value="GMC_OxRdtase_N"/>
</dbReference>
<proteinExistence type="inferred from homology"/>
<dbReference type="PIRSF" id="PIRSF000137">
    <property type="entry name" value="Alcohol_oxidase"/>
    <property type="match status" value="1"/>
</dbReference>
<dbReference type="Pfam" id="PF00732">
    <property type="entry name" value="GMC_oxred_N"/>
    <property type="match status" value="1"/>
</dbReference>
<dbReference type="PANTHER" id="PTHR11552:SF147">
    <property type="entry name" value="CHOLINE DEHYDROGENASE, MITOCHONDRIAL"/>
    <property type="match status" value="1"/>
</dbReference>